<protein>
    <submittedName>
        <fullName evidence="1">Uncharacterized protein</fullName>
    </submittedName>
</protein>
<accession>A0A6N2N1H2</accession>
<name>A0A6N2N1H2_SALVM</name>
<proteinExistence type="predicted"/>
<gene>
    <name evidence="1" type="ORF">SVIM_LOCUS448497</name>
</gene>
<dbReference type="EMBL" id="CAADRP010002063">
    <property type="protein sequence ID" value="VFU60452.1"/>
    <property type="molecule type" value="Genomic_DNA"/>
</dbReference>
<evidence type="ECO:0000313" key="1">
    <source>
        <dbReference type="EMBL" id="VFU60452.1"/>
    </source>
</evidence>
<sequence length="65" mass="7259">MATIITCLMFEKNGHRKTGTDTCFLDLFTMAPWPIGFEDGCASKVKEIEELFGAKATPVDITNRF</sequence>
<organism evidence="1">
    <name type="scientific">Salix viminalis</name>
    <name type="common">Common osier</name>
    <name type="synonym">Basket willow</name>
    <dbReference type="NCBI Taxonomy" id="40686"/>
    <lineage>
        <taxon>Eukaryota</taxon>
        <taxon>Viridiplantae</taxon>
        <taxon>Streptophyta</taxon>
        <taxon>Embryophyta</taxon>
        <taxon>Tracheophyta</taxon>
        <taxon>Spermatophyta</taxon>
        <taxon>Magnoliopsida</taxon>
        <taxon>eudicotyledons</taxon>
        <taxon>Gunneridae</taxon>
        <taxon>Pentapetalae</taxon>
        <taxon>rosids</taxon>
        <taxon>fabids</taxon>
        <taxon>Malpighiales</taxon>
        <taxon>Salicaceae</taxon>
        <taxon>Saliceae</taxon>
        <taxon>Salix</taxon>
    </lineage>
</organism>
<dbReference type="AlphaFoldDB" id="A0A6N2N1H2"/>
<reference evidence="1" key="1">
    <citation type="submission" date="2019-03" db="EMBL/GenBank/DDBJ databases">
        <authorList>
            <person name="Mank J."/>
            <person name="Almeida P."/>
        </authorList>
    </citation>
    <scope>NUCLEOTIDE SEQUENCE</scope>
    <source>
        <strain evidence="1">78183</strain>
    </source>
</reference>